<dbReference type="EMBL" id="JBANQN010000012">
    <property type="protein sequence ID" value="KAK6774007.1"/>
    <property type="molecule type" value="Genomic_DNA"/>
</dbReference>
<comment type="caution">
    <text evidence="1">The sequence shown here is derived from an EMBL/GenBank/DDBJ whole genome shotgun (WGS) entry which is preliminary data.</text>
</comment>
<dbReference type="Proteomes" id="UP001371456">
    <property type="component" value="Unassembled WGS sequence"/>
</dbReference>
<accession>A0AAN8STZ8</accession>
<evidence type="ECO:0000313" key="1">
    <source>
        <dbReference type="EMBL" id="KAK6774007.1"/>
    </source>
</evidence>
<organism evidence="1 2">
    <name type="scientific">Solanum bulbocastanum</name>
    <name type="common">Wild potato</name>
    <dbReference type="NCBI Taxonomy" id="147425"/>
    <lineage>
        <taxon>Eukaryota</taxon>
        <taxon>Viridiplantae</taxon>
        <taxon>Streptophyta</taxon>
        <taxon>Embryophyta</taxon>
        <taxon>Tracheophyta</taxon>
        <taxon>Spermatophyta</taxon>
        <taxon>Magnoliopsida</taxon>
        <taxon>eudicotyledons</taxon>
        <taxon>Gunneridae</taxon>
        <taxon>Pentapetalae</taxon>
        <taxon>asterids</taxon>
        <taxon>lamiids</taxon>
        <taxon>Solanales</taxon>
        <taxon>Solanaceae</taxon>
        <taxon>Solanoideae</taxon>
        <taxon>Solaneae</taxon>
        <taxon>Solanum</taxon>
    </lineage>
</organism>
<name>A0AAN8STZ8_SOLBU</name>
<dbReference type="AlphaFoldDB" id="A0AAN8STZ8"/>
<reference evidence="1 2" key="1">
    <citation type="submission" date="2024-02" db="EMBL/GenBank/DDBJ databases">
        <title>de novo genome assembly of Solanum bulbocastanum strain 11H21.</title>
        <authorList>
            <person name="Hosaka A.J."/>
        </authorList>
    </citation>
    <scope>NUCLEOTIDE SEQUENCE [LARGE SCALE GENOMIC DNA]</scope>
    <source>
        <tissue evidence="1">Young leaves</tissue>
    </source>
</reference>
<evidence type="ECO:0000313" key="2">
    <source>
        <dbReference type="Proteomes" id="UP001371456"/>
    </source>
</evidence>
<proteinExistence type="predicted"/>
<sequence>MHDPLTSLSLYRSDLSNLGISRCPKLSLYPHIAPLGEIFPLSLVSLVIPNPLTIVNPYGSDLINLDLSKLSQLSFNPSIIPLGEIMPLSSVSPVLPGPSASLSLSLLGFKYSEILNQINRIEQVAELTDVSASYLYQHLNPLHRILCPKFQQLKNNC</sequence>
<protein>
    <submittedName>
        <fullName evidence="1">Uncharacterized protein</fullName>
    </submittedName>
</protein>
<keyword evidence="2" id="KW-1185">Reference proteome</keyword>
<gene>
    <name evidence="1" type="ORF">RDI58_029246</name>
</gene>